<name>A0A0A0JEE6_9MICO</name>
<dbReference type="PROSITE" id="PS51186">
    <property type="entry name" value="GNAT"/>
    <property type="match status" value="1"/>
</dbReference>
<dbReference type="eggNOG" id="COG1670">
    <property type="taxonomic scope" value="Bacteria"/>
</dbReference>
<dbReference type="GO" id="GO:0016747">
    <property type="term" value="F:acyltransferase activity, transferring groups other than amino-acyl groups"/>
    <property type="evidence" value="ECO:0007669"/>
    <property type="project" value="InterPro"/>
</dbReference>
<evidence type="ECO:0000259" key="1">
    <source>
        <dbReference type="PROSITE" id="PS51186"/>
    </source>
</evidence>
<feature type="domain" description="N-acetyltransferase" evidence="1">
    <location>
        <begin position="15"/>
        <end position="184"/>
    </location>
</feature>
<accession>A0A0A0JEE6</accession>
<dbReference type="Proteomes" id="UP000030011">
    <property type="component" value="Unassembled WGS sequence"/>
</dbReference>
<keyword evidence="2" id="KW-0808">Transferase</keyword>
<dbReference type="Gene3D" id="3.40.630.30">
    <property type="match status" value="1"/>
</dbReference>
<dbReference type="RefSeq" id="WP_035907549.1">
    <property type="nucleotide sequence ID" value="NZ_AVPK01000019.1"/>
</dbReference>
<sequence length="193" mass="21606">MTSSDIVWPRHTERLTLRPATAPDIARMLTYRNDPEVIRWLIKTTVDPEVFTQKWLEAADDPYDHSCVAFAGDVQVGSGMLEVIDGMAQGDAPEGTRVEGMLGYILDPAHAGHGYATEMSRNLLSLAFDDLGLRRVTAGCFADNHASRRILEKLGMRLEQYGVQDSWHAEVGWIDGCTYAILREEWLALREGQ</sequence>
<evidence type="ECO:0000313" key="2">
    <source>
        <dbReference type="EMBL" id="KGN35488.1"/>
    </source>
</evidence>
<dbReference type="STRING" id="1385521.N803_09150"/>
<dbReference type="InterPro" id="IPR000182">
    <property type="entry name" value="GNAT_dom"/>
</dbReference>
<dbReference type="PANTHER" id="PTHR43792">
    <property type="entry name" value="GNAT FAMILY, PUTATIVE (AFU_ORTHOLOGUE AFUA_3G00765)-RELATED-RELATED"/>
    <property type="match status" value="1"/>
</dbReference>
<organism evidence="2 3">
    <name type="scientific">Knoellia subterranea KCTC 19937</name>
    <dbReference type="NCBI Taxonomy" id="1385521"/>
    <lineage>
        <taxon>Bacteria</taxon>
        <taxon>Bacillati</taxon>
        <taxon>Actinomycetota</taxon>
        <taxon>Actinomycetes</taxon>
        <taxon>Micrococcales</taxon>
        <taxon>Intrasporangiaceae</taxon>
        <taxon>Knoellia</taxon>
    </lineage>
</organism>
<comment type="caution">
    <text evidence="2">The sequence shown here is derived from an EMBL/GenBank/DDBJ whole genome shotgun (WGS) entry which is preliminary data.</text>
</comment>
<dbReference type="InterPro" id="IPR051531">
    <property type="entry name" value="N-acetyltransferase"/>
</dbReference>
<dbReference type="Pfam" id="PF13302">
    <property type="entry name" value="Acetyltransf_3"/>
    <property type="match status" value="1"/>
</dbReference>
<dbReference type="OrthoDB" id="9132139at2"/>
<protein>
    <submittedName>
        <fullName evidence="2">GCN5 family acetyltransferase</fullName>
    </submittedName>
</protein>
<proteinExistence type="predicted"/>
<dbReference type="InterPro" id="IPR016181">
    <property type="entry name" value="Acyl_CoA_acyltransferase"/>
</dbReference>
<dbReference type="SUPFAM" id="SSF55729">
    <property type="entry name" value="Acyl-CoA N-acyltransferases (Nat)"/>
    <property type="match status" value="1"/>
</dbReference>
<keyword evidence="3" id="KW-1185">Reference proteome</keyword>
<dbReference type="AlphaFoldDB" id="A0A0A0JEE6"/>
<reference evidence="2 3" key="1">
    <citation type="submission" date="2013-08" db="EMBL/GenBank/DDBJ databases">
        <title>The genome sequence of Knoellia subterranea.</title>
        <authorList>
            <person name="Zhu W."/>
            <person name="Wang G."/>
        </authorList>
    </citation>
    <scope>NUCLEOTIDE SEQUENCE [LARGE SCALE GENOMIC DNA]</scope>
    <source>
        <strain evidence="2 3">KCTC 19937</strain>
    </source>
</reference>
<dbReference type="EMBL" id="AVPK01000019">
    <property type="protein sequence ID" value="KGN35488.1"/>
    <property type="molecule type" value="Genomic_DNA"/>
</dbReference>
<gene>
    <name evidence="2" type="ORF">N803_09150</name>
</gene>
<evidence type="ECO:0000313" key="3">
    <source>
        <dbReference type="Proteomes" id="UP000030011"/>
    </source>
</evidence>